<evidence type="ECO:0000313" key="1">
    <source>
        <dbReference type="EMBL" id="KZE50703.1"/>
    </source>
</evidence>
<name>A0A161TAJ1_9BACI</name>
<evidence type="ECO:0000313" key="2">
    <source>
        <dbReference type="Proteomes" id="UP000076510"/>
    </source>
</evidence>
<gene>
    <name evidence="1" type="ORF">AV649_15025</name>
</gene>
<sequence>MGTEVWSNQLDKWIFLDPQFNCHAEKDGLPLSYLELVENHKNVRFHTPSQETRDICPSFISEYVGYIRTNRFAHGHSIRMTLPIQGSEQHLAFESMELDHANYTNNKGDFYPALNHTMILFEYKEKKDLPKLIQDYNIQTEEEYEAFLPLLSAKPDYRLTFIHTAEAFSHYEVSIDGGDPFVLYDNELDWSLVEGMNRITARTVNDCGVKGVPVTMTIYYGE</sequence>
<comment type="caution">
    <text evidence="1">The sequence shown here is derived from an EMBL/GenBank/DDBJ whole genome shotgun (WGS) entry which is preliminary data.</text>
</comment>
<organism evidence="1 2">
    <name type="scientific">Rossellomorea marisflavi</name>
    <dbReference type="NCBI Taxonomy" id="189381"/>
    <lineage>
        <taxon>Bacteria</taxon>
        <taxon>Bacillati</taxon>
        <taxon>Bacillota</taxon>
        <taxon>Bacilli</taxon>
        <taxon>Bacillales</taxon>
        <taxon>Bacillaceae</taxon>
        <taxon>Rossellomorea</taxon>
    </lineage>
</organism>
<proteinExistence type="predicted"/>
<dbReference type="EMBL" id="LQQY01000009">
    <property type="protein sequence ID" value="KZE50703.1"/>
    <property type="molecule type" value="Genomic_DNA"/>
</dbReference>
<dbReference type="OrthoDB" id="5166556at2"/>
<dbReference type="AlphaFoldDB" id="A0A161TAJ1"/>
<dbReference type="Proteomes" id="UP000076510">
    <property type="component" value="Unassembled WGS sequence"/>
</dbReference>
<protein>
    <submittedName>
        <fullName evidence="1">Uncharacterized protein</fullName>
    </submittedName>
</protein>
<accession>A0A161TAJ1</accession>
<reference evidence="2" key="1">
    <citation type="submission" date="2016-01" db="EMBL/GenBank/DDBJ databases">
        <title>Whole genome sequencing of Bhargavaea cecembensis T14.</title>
        <authorList>
            <person name="Hong K.W."/>
        </authorList>
    </citation>
    <scope>NUCLEOTIDE SEQUENCE [LARGE SCALE GENOMIC DNA]</scope>
    <source>
        <strain evidence="2">M19</strain>
    </source>
</reference>